<proteinExistence type="predicted"/>
<keyword evidence="2" id="KW-1185">Reference proteome</keyword>
<evidence type="ECO:0000313" key="2">
    <source>
        <dbReference type="Proteomes" id="UP000233837"/>
    </source>
</evidence>
<reference evidence="1 2" key="2">
    <citation type="journal article" date="2017" name="Nature">
        <title>The Apostasia genome and the evolution of orchids.</title>
        <authorList>
            <person name="Zhang G.Q."/>
            <person name="Liu K.W."/>
            <person name="Li Z."/>
            <person name="Lohaus R."/>
            <person name="Hsiao Y.Y."/>
            <person name="Niu S.C."/>
            <person name="Wang J.Y."/>
            <person name="Lin Y.C."/>
            <person name="Xu Q."/>
            <person name="Chen L.J."/>
            <person name="Yoshida K."/>
            <person name="Fujiwara S."/>
            <person name="Wang Z.W."/>
            <person name="Zhang Y.Q."/>
            <person name="Mitsuda N."/>
            <person name="Wang M."/>
            <person name="Liu G.H."/>
            <person name="Pecoraro L."/>
            <person name="Huang H.X."/>
            <person name="Xiao X.J."/>
            <person name="Lin M."/>
            <person name="Wu X.Y."/>
            <person name="Wu W.L."/>
            <person name="Chen Y.Y."/>
            <person name="Chang S.B."/>
            <person name="Sakamoto S."/>
            <person name="Ohme-Takagi M."/>
            <person name="Yagi M."/>
            <person name="Zeng S.J."/>
            <person name="Shen C.Y."/>
            <person name="Yeh C.M."/>
            <person name="Luo Y.B."/>
            <person name="Tsai W.C."/>
            <person name="Van de Peer Y."/>
            <person name="Liu Z.J."/>
        </authorList>
    </citation>
    <scope>NUCLEOTIDE SEQUENCE [LARGE SCALE GENOMIC DNA]</scope>
    <source>
        <tissue evidence="1">The whole plant</tissue>
    </source>
</reference>
<name>A0A2I0VWA0_9ASPA</name>
<dbReference type="AlphaFoldDB" id="A0A2I0VWA0"/>
<accession>A0A2I0VWA0</accession>
<dbReference type="EMBL" id="KZ503169">
    <property type="protein sequence ID" value="PKU67684.1"/>
    <property type="molecule type" value="Genomic_DNA"/>
</dbReference>
<organism evidence="1 2">
    <name type="scientific">Dendrobium catenatum</name>
    <dbReference type="NCBI Taxonomy" id="906689"/>
    <lineage>
        <taxon>Eukaryota</taxon>
        <taxon>Viridiplantae</taxon>
        <taxon>Streptophyta</taxon>
        <taxon>Embryophyta</taxon>
        <taxon>Tracheophyta</taxon>
        <taxon>Spermatophyta</taxon>
        <taxon>Magnoliopsida</taxon>
        <taxon>Liliopsida</taxon>
        <taxon>Asparagales</taxon>
        <taxon>Orchidaceae</taxon>
        <taxon>Epidendroideae</taxon>
        <taxon>Malaxideae</taxon>
        <taxon>Dendrobiinae</taxon>
        <taxon>Dendrobium</taxon>
    </lineage>
</organism>
<gene>
    <name evidence="1" type="ORF">MA16_Dca023236</name>
</gene>
<dbReference type="Proteomes" id="UP000233837">
    <property type="component" value="Unassembled WGS sequence"/>
</dbReference>
<sequence>MNRVWDGIGESISNKPPFETSLIFIFAISRAGRLSGDGVSCSRARAFFFFLVCRSTGAQAGFKSFSYPGNSSRIAFIDLDFRELAPVLKPLLFIEHASVLFLLEYASVLFLLDTTETCFSFI</sequence>
<evidence type="ECO:0000313" key="1">
    <source>
        <dbReference type="EMBL" id="PKU67684.1"/>
    </source>
</evidence>
<reference evidence="1 2" key="1">
    <citation type="journal article" date="2016" name="Sci. Rep.">
        <title>The Dendrobium catenatum Lindl. genome sequence provides insights into polysaccharide synthase, floral development and adaptive evolution.</title>
        <authorList>
            <person name="Zhang G.Q."/>
            <person name="Xu Q."/>
            <person name="Bian C."/>
            <person name="Tsai W.C."/>
            <person name="Yeh C.M."/>
            <person name="Liu K.W."/>
            <person name="Yoshida K."/>
            <person name="Zhang L.S."/>
            <person name="Chang S.B."/>
            <person name="Chen F."/>
            <person name="Shi Y."/>
            <person name="Su Y.Y."/>
            <person name="Zhang Y.Q."/>
            <person name="Chen L.J."/>
            <person name="Yin Y."/>
            <person name="Lin M."/>
            <person name="Huang H."/>
            <person name="Deng H."/>
            <person name="Wang Z.W."/>
            <person name="Zhu S.L."/>
            <person name="Zhao X."/>
            <person name="Deng C."/>
            <person name="Niu S.C."/>
            <person name="Huang J."/>
            <person name="Wang M."/>
            <person name="Liu G.H."/>
            <person name="Yang H.J."/>
            <person name="Xiao X.J."/>
            <person name="Hsiao Y.Y."/>
            <person name="Wu W.L."/>
            <person name="Chen Y.Y."/>
            <person name="Mitsuda N."/>
            <person name="Ohme-Takagi M."/>
            <person name="Luo Y.B."/>
            <person name="Van de Peer Y."/>
            <person name="Liu Z.J."/>
        </authorList>
    </citation>
    <scope>NUCLEOTIDE SEQUENCE [LARGE SCALE GENOMIC DNA]</scope>
    <source>
        <tissue evidence="1">The whole plant</tissue>
    </source>
</reference>
<protein>
    <submittedName>
        <fullName evidence="1">Uncharacterized protein</fullName>
    </submittedName>
</protein>